<gene>
    <name evidence="8" type="primary">crtam</name>
</gene>
<dbReference type="RefSeq" id="XP_018610729.2">
    <property type="nucleotide sequence ID" value="XM_018755213.2"/>
</dbReference>
<evidence type="ECO:0000313" key="9">
    <source>
        <dbReference type="Proteomes" id="UP000694397"/>
    </source>
</evidence>
<feature type="compositionally biased region" description="Low complexity" evidence="5">
    <location>
        <begin position="256"/>
        <end position="272"/>
    </location>
</feature>
<evidence type="ECO:0000313" key="8">
    <source>
        <dbReference type="Ensembl" id="ENSSFOP00015017846.2"/>
    </source>
</evidence>
<feature type="region of interest" description="Disordered" evidence="5">
    <location>
        <begin position="419"/>
        <end position="440"/>
    </location>
</feature>
<organism evidence="8 9">
    <name type="scientific">Scleropages formosus</name>
    <name type="common">Asian bonytongue</name>
    <name type="synonym">Osteoglossum formosum</name>
    <dbReference type="NCBI Taxonomy" id="113540"/>
    <lineage>
        <taxon>Eukaryota</taxon>
        <taxon>Metazoa</taxon>
        <taxon>Chordata</taxon>
        <taxon>Craniata</taxon>
        <taxon>Vertebrata</taxon>
        <taxon>Euteleostomi</taxon>
        <taxon>Actinopterygii</taxon>
        <taxon>Neopterygii</taxon>
        <taxon>Teleostei</taxon>
        <taxon>Osteoglossocephala</taxon>
        <taxon>Osteoglossomorpha</taxon>
        <taxon>Osteoglossiformes</taxon>
        <taxon>Osteoglossidae</taxon>
        <taxon>Scleropages</taxon>
    </lineage>
</organism>
<sequence>MHGDVMSWRHIMCEAAQKEELPLTVRGRPTATAEMALKLQLYFLVCLYAGIAESSAVETLTVMEGQTLTLSCSVSNTSNDHVEWRNPHDFVVFFNNYKVLKDKRYKVINVSSSEVQLSLSNVIFRDGGVYKCLEYTHPVTTKLFRVTVVGHPKLEATEHEDKFAIKCSSQANFPPPTIFWLFENGLEVQADPHYRCDSNKCTSLDILLVRAYKRRVTVTCIARHQGLYSSHLMNFITIVNNSIEEPRTASTPGHLSTTSASTPTAPRTQSTTGLEFITDSETPALGTTESTLINSSMSTNSSTEGSLTEMEKRKAEPGSPLLIFLVTCLILALLVVVTFFAIKLRRAHVLWKKENEDTDQSLESNKSKSSHEDKQAQERRGHGSVIKPGFQNTIFTKYRREDSVDKEATVVQNGHSAAQIHVTVETHDPRTCPQVKETDL</sequence>
<feature type="compositionally biased region" description="Polar residues" evidence="5">
    <location>
        <begin position="279"/>
        <end position="289"/>
    </location>
</feature>
<evidence type="ECO:0000256" key="6">
    <source>
        <dbReference type="SAM" id="Phobius"/>
    </source>
</evidence>
<feature type="compositionally biased region" description="Basic and acidic residues" evidence="5">
    <location>
        <begin position="365"/>
        <end position="381"/>
    </location>
</feature>
<dbReference type="InterPro" id="IPR053096">
    <property type="entry name" value="CRTAM"/>
</dbReference>
<dbReference type="Pfam" id="PF07686">
    <property type="entry name" value="V-set"/>
    <property type="match status" value="1"/>
</dbReference>
<feature type="compositionally biased region" description="Low complexity" evidence="5">
    <location>
        <begin position="290"/>
        <end position="306"/>
    </location>
</feature>
<dbReference type="AlphaFoldDB" id="A0A8C9V2G9"/>
<dbReference type="Proteomes" id="UP000694397">
    <property type="component" value="Chromosome 4"/>
</dbReference>
<keyword evidence="6" id="KW-1133">Transmembrane helix</keyword>
<dbReference type="InterPro" id="IPR036179">
    <property type="entry name" value="Ig-like_dom_sf"/>
</dbReference>
<dbReference type="PANTHER" id="PTHR47118:SF1">
    <property type="entry name" value="CYTOTOXIC AND REGULATORY T-CELL MOLECULE"/>
    <property type="match status" value="1"/>
</dbReference>
<reference evidence="8" key="3">
    <citation type="submission" date="2025-09" db="UniProtKB">
        <authorList>
            <consortium name="Ensembl"/>
        </authorList>
    </citation>
    <scope>IDENTIFICATION</scope>
</reference>
<evidence type="ECO:0000259" key="7">
    <source>
        <dbReference type="PROSITE" id="PS50835"/>
    </source>
</evidence>
<keyword evidence="6" id="KW-0472">Membrane</keyword>
<evidence type="ECO:0000256" key="2">
    <source>
        <dbReference type="ARBA" id="ARBA00022737"/>
    </source>
</evidence>
<dbReference type="FunFam" id="2.60.40.10:FF:000013">
    <property type="entry name" value="cell adhesion molecule 1 isoform X1"/>
    <property type="match status" value="1"/>
</dbReference>
<evidence type="ECO:0000256" key="5">
    <source>
        <dbReference type="SAM" id="MobiDB-lite"/>
    </source>
</evidence>
<dbReference type="GO" id="GO:0005102">
    <property type="term" value="F:signaling receptor binding"/>
    <property type="evidence" value="ECO:0007669"/>
    <property type="project" value="TreeGrafter"/>
</dbReference>
<accession>A0A8C9V2G9</accession>
<reference evidence="8" key="2">
    <citation type="submission" date="2025-08" db="UniProtKB">
        <authorList>
            <consortium name="Ensembl"/>
        </authorList>
    </citation>
    <scope>IDENTIFICATION</scope>
</reference>
<protein>
    <recommendedName>
        <fullName evidence="7">Ig-like domain-containing protein</fullName>
    </recommendedName>
</protein>
<feature type="region of interest" description="Disordered" evidence="5">
    <location>
        <begin position="355"/>
        <end position="386"/>
    </location>
</feature>
<dbReference type="InterPro" id="IPR013783">
    <property type="entry name" value="Ig-like_fold"/>
</dbReference>
<keyword evidence="3" id="KW-1015">Disulfide bond</keyword>
<dbReference type="GO" id="GO:0008037">
    <property type="term" value="P:cell recognition"/>
    <property type="evidence" value="ECO:0007669"/>
    <property type="project" value="TreeGrafter"/>
</dbReference>
<dbReference type="GO" id="GO:0005886">
    <property type="term" value="C:plasma membrane"/>
    <property type="evidence" value="ECO:0007669"/>
    <property type="project" value="TreeGrafter"/>
</dbReference>
<dbReference type="InterPro" id="IPR013106">
    <property type="entry name" value="Ig_V-set"/>
</dbReference>
<feature type="transmembrane region" description="Helical" evidence="6">
    <location>
        <begin position="321"/>
        <end position="342"/>
    </location>
</feature>
<dbReference type="InterPro" id="IPR003599">
    <property type="entry name" value="Ig_sub"/>
</dbReference>
<feature type="domain" description="Ig-like" evidence="7">
    <location>
        <begin position="29"/>
        <end position="132"/>
    </location>
</feature>
<dbReference type="GeneID" id="108936122"/>
<evidence type="ECO:0000256" key="1">
    <source>
        <dbReference type="ARBA" id="ARBA00022729"/>
    </source>
</evidence>
<dbReference type="CTD" id="56253"/>
<dbReference type="InterPro" id="IPR007110">
    <property type="entry name" value="Ig-like_dom"/>
</dbReference>
<feature type="region of interest" description="Disordered" evidence="5">
    <location>
        <begin position="247"/>
        <end position="312"/>
    </location>
</feature>
<dbReference type="OrthoDB" id="10006996at2759"/>
<proteinExistence type="predicted"/>
<dbReference type="PROSITE" id="PS50835">
    <property type="entry name" value="IG_LIKE"/>
    <property type="match status" value="1"/>
</dbReference>
<dbReference type="SUPFAM" id="SSF48726">
    <property type="entry name" value="Immunoglobulin"/>
    <property type="match status" value="2"/>
</dbReference>
<name>A0A8C9V2G9_SCLFO</name>
<dbReference type="GO" id="GO:0002355">
    <property type="term" value="P:detection of tumor cell"/>
    <property type="evidence" value="ECO:0007669"/>
    <property type="project" value="TreeGrafter"/>
</dbReference>
<dbReference type="KEGG" id="sfm:108936122"/>
<dbReference type="GeneTree" id="ENSGT00940000159804"/>
<dbReference type="Gene3D" id="2.60.40.10">
    <property type="entry name" value="Immunoglobulins"/>
    <property type="match status" value="2"/>
</dbReference>
<evidence type="ECO:0000256" key="4">
    <source>
        <dbReference type="ARBA" id="ARBA00023319"/>
    </source>
</evidence>
<keyword evidence="2" id="KW-0677">Repeat</keyword>
<dbReference type="GO" id="GO:0002860">
    <property type="term" value="P:positive regulation of natural killer cell mediated cytotoxicity directed against tumor cell target"/>
    <property type="evidence" value="ECO:0007669"/>
    <property type="project" value="TreeGrafter"/>
</dbReference>
<keyword evidence="4" id="KW-0393">Immunoglobulin domain</keyword>
<evidence type="ECO:0000256" key="3">
    <source>
        <dbReference type="ARBA" id="ARBA00023157"/>
    </source>
</evidence>
<keyword evidence="1" id="KW-0732">Signal</keyword>
<reference evidence="8 9" key="1">
    <citation type="submission" date="2019-04" db="EMBL/GenBank/DDBJ databases">
        <authorList>
            <consortium name="Wellcome Sanger Institute Data Sharing"/>
        </authorList>
    </citation>
    <scope>NUCLEOTIDE SEQUENCE [LARGE SCALE GENOMIC DNA]</scope>
</reference>
<dbReference type="Ensembl" id="ENSSFOT00015018049.2">
    <property type="protein sequence ID" value="ENSSFOP00015017846.2"/>
    <property type="gene ID" value="ENSSFOG00015011453.2"/>
</dbReference>
<keyword evidence="9" id="KW-1185">Reference proteome</keyword>
<dbReference type="SMART" id="SM00409">
    <property type="entry name" value="IG"/>
    <property type="match status" value="1"/>
</dbReference>
<dbReference type="PANTHER" id="PTHR47118">
    <property type="entry name" value="CYTOTOXIC AND REGULATORY T-CELL MOLECULE"/>
    <property type="match status" value="1"/>
</dbReference>
<feature type="compositionally biased region" description="Basic and acidic residues" evidence="5">
    <location>
        <begin position="424"/>
        <end position="440"/>
    </location>
</feature>
<keyword evidence="6" id="KW-0812">Transmembrane</keyword>